<organism evidence="2 3">
    <name type="scientific">Fistulina hepatica ATCC 64428</name>
    <dbReference type="NCBI Taxonomy" id="1128425"/>
    <lineage>
        <taxon>Eukaryota</taxon>
        <taxon>Fungi</taxon>
        <taxon>Dikarya</taxon>
        <taxon>Basidiomycota</taxon>
        <taxon>Agaricomycotina</taxon>
        <taxon>Agaricomycetes</taxon>
        <taxon>Agaricomycetidae</taxon>
        <taxon>Agaricales</taxon>
        <taxon>Fistulinaceae</taxon>
        <taxon>Fistulina</taxon>
    </lineage>
</organism>
<sequence length="274" mass="30628">MSDPLSIVFPQSSPTEDKEYGSPAFAELCVSIKHHAELVEQSFETLVNLVHTSSSTMSYDFLNLRPATHPVMMDLALAINAVFSHAEKAFMKSYVAFHDLAGCLCGYESGEMDSIPFQIVTISNLAIARDALRSSIEHIPHAQNTLQTAHLQLTEALSFPTGVNFALRHVIPAVLLPGYINRRVETLGHLSPLLQSITISLGALYSTLHVFTSFYLPMFESLTAQRMEEKRNDPEFRRSLHDVSFPLYQAREGLDKLAHVDIIQKVTNSILRSW</sequence>
<reference evidence="2 3" key="1">
    <citation type="journal article" date="2015" name="Fungal Genet. Biol.">
        <title>Evolution of novel wood decay mechanisms in Agaricales revealed by the genome sequences of Fistulina hepatica and Cylindrobasidium torrendii.</title>
        <authorList>
            <person name="Floudas D."/>
            <person name="Held B.W."/>
            <person name="Riley R."/>
            <person name="Nagy L.G."/>
            <person name="Koehler G."/>
            <person name="Ransdell A.S."/>
            <person name="Younus H."/>
            <person name="Chow J."/>
            <person name="Chiniquy J."/>
            <person name="Lipzen A."/>
            <person name="Tritt A."/>
            <person name="Sun H."/>
            <person name="Haridas S."/>
            <person name="LaButti K."/>
            <person name="Ohm R.A."/>
            <person name="Kues U."/>
            <person name="Blanchette R.A."/>
            <person name="Grigoriev I.V."/>
            <person name="Minto R.E."/>
            <person name="Hibbett D.S."/>
        </authorList>
    </citation>
    <scope>NUCLEOTIDE SEQUENCE [LARGE SCALE GENOMIC DNA]</scope>
    <source>
        <strain evidence="2 3">ATCC 64428</strain>
    </source>
</reference>
<proteinExistence type="predicted"/>
<dbReference type="Proteomes" id="UP000054144">
    <property type="component" value="Unassembled WGS sequence"/>
</dbReference>
<keyword evidence="3" id="KW-1185">Reference proteome</keyword>
<feature type="region of interest" description="Disordered" evidence="1">
    <location>
        <begin position="1"/>
        <end position="20"/>
    </location>
</feature>
<protein>
    <submittedName>
        <fullName evidence="2">Uncharacterized protein</fullName>
    </submittedName>
</protein>
<accession>A0A0D7APY6</accession>
<name>A0A0D7APY6_9AGAR</name>
<dbReference type="AlphaFoldDB" id="A0A0D7APY6"/>
<evidence type="ECO:0000313" key="2">
    <source>
        <dbReference type="EMBL" id="KIY53804.1"/>
    </source>
</evidence>
<evidence type="ECO:0000256" key="1">
    <source>
        <dbReference type="SAM" id="MobiDB-lite"/>
    </source>
</evidence>
<evidence type="ECO:0000313" key="3">
    <source>
        <dbReference type="Proteomes" id="UP000054144"/>
    </source>
</evidence>
<gene>
    <name evidence="2" type="ORF">FISHEDRAFT_68565</name>
</gene>
<dbReference type="EMBL" id="KN881587">
    <property type="protein sequence ID" value="KIY53804.1"/>
    <property type="molecule type" value="Genomic_DNA"/>
</dbReference>